<dbReference type="OrthoDB" id="12018at2"/>
<keyword evidence="4" id="KW-1185">Reference proteome</keyword>
<keyword evidence="2" id="KW-0732">Signal</keyword>
<dbReference type="RefSeq" id="WP_121170491.1">
    <property type="nucleotide sequence ID" value="NZ_RBIE01000001.1"/>
</dbReference>
<protein>
    <submittedName>
        <fullName evidence="3">Phosphate-selective porin O/P</fullName>
    </submittedName>
</protein>
<evidence type="ECO:0000256" key="2">
    <source>
        <dbReference type="SAM" id="SignalP"/>
    </source>
</evidence>
<dbReference type="EMBL" id="RBIE01000001">
    <property type="protein sequence ID" value="RKQ64059.1"/>
    <property type="molecule type" value="Genomic_DNA"/>
</dbReference>
<evidence type="ECO:0000256" key="1">
    <source>
        <dbReference type="SAM" id="Coils"/>
    </source>
</evidence>
<keyword evidence="1" id="KW-0175">Coiled coil</keyword>
<name>A0A420W9R9_9BACT</name>
<evidence type="ECO:0000313" key="4">
    <source>
        <dbReference type="Proteomes" id="UP000280881"/>
    </source>
</evidence>
<dbReference type="AlphaFoldDB" id="A0A420W9R9"/>
<feature type="chain" id="PRO_5019560346" evidence="2">
    <location>
        <begin position="20"/>
        <end position="399"/>
    </location>
</feature>
<dbReference type="Gene3D" id="2.40.160.10">
    <property type="entry name" value="Porin"/>
    <property type="match status" value="1"/>
</dbReference>
<evidence type="ECO:0000313" key="3">
    <source>
        <dbReference type="EMBL" id="RKQ64059.1"/>
    </source>
</evidence>
<sequence length="399" mass="45013">MRKALLILTAIALVSPSYGGEISNQEILKKIQELEEKVERLERENRELRSLLSKSKGIVSPARKEDTQLKVGGRVLFRFSQTQDLEEAGGKSIYGDPGNGFTVRKARLFVSGKVDNDFKYKIQIRADRGSSVELWDAFVTYTPSSLPLSVKVGQFKVPLSMSYLKSGTKLALPERPVAVNKIAPVWRDVGVEVNYEPFEGYKLVGAVLNGEGWTNKDKIYNKDKKYAYVLALEGRPVDTPSYLLKFRIGYETGTDSSSKLIYSKYGARSVKRRLLDFEAALSLKDYNLTLEGGYLFDNPTDAKGISGDSVSLGNAKGYYFQVDYGLPFNEKIHLVGRYSWVDPNDDRDDKYDLSYTTVGAYYLIHGWQAAIRTSYTFANQRESKEVDDNLFTTELQLLF</sequence>
<feature type="coiled-coil region" evidence="1">
    <location>
        <begin position="24"/>
        <end position="58"/>
    </location>
</feature>
<organism evidence="3 4">
    <name type="scientific">Thermovibrio guaymasensis</name>
    <dbReference type="NCBI Taxonomy" id="240167"/>
    <lineage>
        <taxon>Bacteria</taxon>
        <taxon>Pseudomonadati</taxon>
        <taxon>Aquificota</taxon>
        <taxon>Aquificia</taxon>
        <taxon>Desulfurobacteriales</taxon>
        <taxon>Desulfurobacteriaceae</taxon>
        <taxon>Thermovibrio</taxon>
    </lineage>
</organism>
<dbReference type="SUPFAM" id="SSF56935">
    <property type="entry name" value="Porins"/>
    <property type="match status" value="1"/>
</dbReference>
<reference evidence="3 4" key="1">
    <citation type="submission" date="2018-10" db="EMBL/GenBank/DDBJ databases">
        <title>Genomic Encyclopedia of Type Strains, Phase IV (KMG-IV): sequencing the most valuable type-strain genomes for metagenomic binning, comparative biology and taxonomic classification.</title>
        <authorList>
            <person name="Goeker M."/>
        </authorList>
    </citation>
    <scope>NUCLEOTIDE SEQUENCE [LARGE SCALE GENOMIC DNA]</scope>
    <source>
        <strain evidence="3 4">DSM 15521</strain>
    </source>
</reference>
<dbReference type="InterPro" id="IPR023614">
    <property type="entry name" value="Porin_dom_sf"/>
</dbReference>
<proteinExistence type="predicted"/>
<comment type="caution">
    <text evidence="3">The sequence shown here is derived from an EMBL/GenBank/DDBJ whole genome shotgun (WGS) entry which is preliminary data.</text>
</comment>
<feature type="signal peptide" evidence="2">
    <location>
        <begin position="1"/>
        <end position="19"/>
    </location>
</feature>
<dbReference type="Proteomes" id="UP000280881">
    <property type="component" value="Unassembled WGS sequence"/>
</dbReference>
<gene>
    <name evidence="3" type="ORF">C7457_0950</name>
</gene>
<dbReference type="Pfam" id="PF07396">
    <property type="entry name" value="Porin_O_P"/>
    <property type="match status" value="1"/>
</dbReference>
<dbReference type="InterPro" id="IPR010870">
    <property type="entry name" value="Porin_O/P"/>
</dbReference>
<accession>A0A420W9R9</accession>